<dbReference type="EMBL" id="VCLB01000006">
    <property type="protein sequence ID" value="TNB47565.1"/>
    <property type="molecule type" value="Genomic_DNA"/>
</dbReference>
<evidence type="ECO:0000313" key="2">
    <source>
        <dbReference type="EMBL" id="TNB47565.1"/>
    </source>
</evidence>
<dbReference type="AlphaFoldDB" id="A0A5C4JQ06"/>
<evidence type="ECO:0000313" key="3">
    <source>
        <dbReference type="Proteomes" id="UP000307874"/>
    </source>
</evidence>
<comment type="caution">
    <text evidence="2">The sequence shown here is derived from an EMBL/GenBank/DDBJ whole genome shotgun (WGS) entry which is preliminary data.</text>
</comment>
<name>A0A5C4JQ06_9HYPH</name>
<evidence type="ECO:0000259" key="1">
    <source>
        <dbReference type="Pfam" id="PF13883"/>
    </source>
</evidence>
<sequence>MKKTVLRETDETAIALARRLVREAPYAAIAVNEPKTGFPLASRVLLATDIDGAPAILVSGLSVHTRAIEADNRVSILTGEPAKGDPLAHPRLTTRCHARLIERGSENHFRLRQRFLNRHKKAKTYIDFPDFNLFRLEPVSANLNGGFGKAYAIDGTDIVRPDALSAYGWFKSGDIEKYAEIMLREVENRDFTFVDIDPEGIYFRKLRNIAWHEFDKVVTNHDEMLEIVHDLAGKIPKI</sequence>
<reference evidence="2 3" key="1">
    <citation type="submission" date="2019-05" db="EMBL/GenBank/DDBJ databases">
        <authorList>
            <person name="Lee S.D."/>
        </authorList>
    </citation>
    <scope>NUCLEOTIDE SEQUENCE [LARGE SCALE GENOMIC DNA]</scope>
    <source>
        <strain evidence="2 3">GH2-6</strain>
    </source>
</reference>
<reference evidence="2 3" key="2">
    <citation type="submission" date="2019-06" db="EMBL/GenBank/DDBJ databases">
        <title>Martelella lutilitoris sp. nov., isolated from a tidal mudflat.</title>
        <authorList>
            <person name="Kim Y.-J."/>
        </authorList>
    </citation>
    <scope>NUCLEOTIDE SEQUENCE [LARGE SCALE GENOMIC DNA]</scope>
    <source>
        <strain evidence="2 3">GH2-6</strain>
    </source>
</reference>
<dbReference type="OrthoDB" id="9814594at2"/>
<keyword evidence="3" id="KW-1185">Reference proteome</keyword>
<dbReference type="GO" id="GO:0005737">
    <property type="term" value="C:cytoplasm"/>
    <property type="evidence" value="ECO:0007669"/>
    <property type="project" value="UniProtKB-ARBA"/>
</dbReference>
<dbReference type="Gene3D" id="2.30.110.10">
    <property type="entry name" value="Electron Transport, Fmn-binding Protein, Chain A"/>
    <property type="match status" value="1"/>
</dbReference>
<dbReference type="RefSeq" id="WP_138748726.1">
    <property type="nucleotide sequence ID" value="NZ_VCLB01000006.1"/>
</dbReference>
<feature type="domain" description="CREG-like beta-barrel" evidence="1">
    <location>
        <begin position="10"/>
        <end position="155"/>
    </location>
</feature>
<dbReference type="Pfam" id="PF13883">
    <property type="entry name" value="CREG_beta-barrel"/>
    <property type="match status" value="1"/>
</dbReference>
<proteinExistence type="predicted"/>
<dbReference type="SUPFAM" id="SSF50475">
    <property type="entry name" value="FMN-binding split barrel"/>
    <property type="match status" value="1"/>
</dbReference>
<dbReference type="InterPro" id="IPR012349">
    <property type="entry name" value="Split_barrel_FMN-bd"/>
</dbReference>
<gene>
    <name evidence="2" type="ORF">FF124_11960</name>
</gene>
<organism evidence="2 3">
    <name type="scientific">Martelella lutilitoris</name>
    <dbReference type="NCBI Taxonomy" id="2583532"/>
    <lineage>
        <taxon>Bacteria</taxon>
        <taxon>Pseudomonadati</taxon>
        <taxon>Pseudomonadota</taxon>
        <taxon>Alphaproteobacteria</taxon>
        <taxon>Hyphomicrobiales</taxon>
        <taxon>Aurantimonadaceae</taxon>
        <taxon>Martelella</taxon>
    </lineage>
</organism>
<accession>A0A5C4JQ06</accession>
<dbReference type="PANTHER" id="PTHR13343">
    <property type="entry name" value="CREG1 PROTEIN"/>
    <property type="match status" value="1"/>
</dbReference>
<dbReference type="PANTHER" id="PTHR13343:SF17">
    <property type="entry name" value="CELLULAR REPRESSOR OF E1A-STIMULATED GENES, ISOFORM A"/>
    <property type="match status" value="1"/>
</dbReference>
<protein>
    <submittedName>
        <fullName evidence="2">HugZ family protein</fullName>
    </submittedName>
</protein>
<dbReference type="Proteomes" id="UP000307874">
    <property type="component" value="Unassembled WGS sequence"/>
</dbReference>
<dbReference type="InterPro" id="IPR055343">
    <property type="entry name" value="CREG_beta-barrel"/>
</dbReference>